<dbReference type="VEuPathDB" id="TriTrypDB:ECC02_008449"/>
<feature type="transmembrane region" description="Helical" evidence="2">
    <location>
        <begin position="65"/>
        <end position="85"/>
    </location>
</feature>
<protein>
    <submittedName>
        <fullName evidence="3">Mucin-associated surface protein (MASP)</fullName>
    </submittedName>
</protein>
<dbReference type="VEuPathDB" id="TriTrypDB:C4B63_8g86"/>
<evidence type="ECO:0000256" key="2">
    <source>
        <dbReference type="SAM" id="Phobius"/>
    </source>
</evidence>
<feature type="compositionally biased region" description="Basic and acidic residues" evidence="1">
    <location>
        <begin position="472"/>
        <end position="486"/>
    </location>
</feature>
<feature type="compositionally biased region" description="Gly residues" evidence="1">
    <location>
        <begin position="194"/>
        <end position="204"/>
    </location>
</feature>
<dbReference type="VEuPathDB" id="TriTrypDB:Tc_MARK_6819"/>
<evidence type="ECO:0000313" key="3">
    <source>
        <dbReference type="EMBL" id="PWU99798.1"/>
    </source>
</evidence>
<feature type="compositionally biased region" description="Polar residues" evidence="1">
    <location>
        <begin position="279"/>
        <end position="299"/>
    </location>
</feature>
<dbReference type="VEuPathDB" id="TriTrypDB:TcG_10394"/>
<dbReference type="VEuPathDB" id="TriTrypDB:TCDM_13459"/>
<dbReference type="Proteomes" id="UP000246121">
    <property type="component" value="Unassembled WGS sequence"/>
</dbReference>
<evidence type="ECO:0000256" key="1">
    <source>
        <dbReference type="SAM" id="MobiDB-lite"/>
    </source>
</evidence>
<dbReference type="VEuPathDB" id="TriTrypDB:TCSYLVIO_008579"/>
<feature type="compositionally biased region" description="Polar residues" evidence="1">
    <location>
        <begin position="392"/>
        <end position="408"/>
    </location>
</feature>
<dbReference type="VEuPathDB" id="TriTrypDB:Tc_MARK_7430"/>
<dbReference type="VEuPathDB" id="TriTrypDB:TcCLB.511091.9"/>
<dbReference type="VEuPathDB" id="TriTrypDB:TcCLB.506289.150"/>
<dbReference type="VEuPathDB" id="TriTrypDB:TcCLB.457979.10"/>
<feature type="compositionally biased region" description="Polar residues" evidence="1">
    <location>
        <begin position="316"/>
        <end position="341"/>
    </location>
</feature>
<dbReference type="VEuPathDB" id="TriTrypDB:TcCLB.510495.20"/>
<keyword evidence="2" id="KW-0472">Membrane</keyword>
<feature type="compositionally biased region" description="Low complexity" evidence="1">
    <location>
        <begin position="417"/>
        <end position="433"/>
    </location>
</feature>
<reference evidence="3 4" key="1">
    <citation type="journal article" date="2018" name="Microb. Genom.">
        <title>Expanding an expanded genome: long-read sequencing of Trypanosoma cruzi.</title>
        <authorList>
            <person name="Berna L."/>
            <person name="Rodriguez M."/>
            <person name="Chiribao M.L."/>
            <person name="Parodi-Talice A."/>
            <person name="Pita S."/>
            <person name="Rijo G."/>
            <person name="Alvarez-Valin F."/>
            <person name="Robello C."/>
        </authorList>
    </citation>
    <scope>NUCLEOTIDE SEQUENCE [LARGE SCALE GENOMIC DNA]</scope>
    <source>
        <strain evidence="3 4">Dm28c</strain>
    </source>
</reference>
<feature type="transmembrane region" description="Helical" evidence="2">
    <location>
        <begin position="105"/>
        <end position="123"/>
    </location>
</feature>
<dbReference type="VEuPathDB" id="TriTrypDB:TcBrA4_0173440"/>
<feature type="compositionally biased region" description="Basic and acidic residues" evidence="1">
    <location>
        <begin position="300"/>
        <end position="315"/>
    </location>
</feature>
<feature type="region of interest" description="Disordered" evidence="1">
    <location>
        <begin position="184"/>
        <end position="220"/>
    </location>
</feature>
<organism evidence="3 4">
    <name type="scientific">Trypanosoma cruzi</name>
    <dbReference type="NCBI Taxonomy" id="5693"/>
    <lineage>
        <taxon>Eukaryota</taxon>
        <taxon>Discoba</taxon>
        <taxon>Euglenozoa</taxon>
        <taxon>Kinetoplastea</taxon>
        <taxon>Metakinetoplastina</taxon>
        <taxon>Trypanosomatida</taxon>
        <taxon>Trypanosomatidae</taxon>
        <taxon>Trypanosoma</taxon>
        <taxon>Schizotrypanum</taxon>
    </lineage>
</organism>
<dbReference type="VEuPathDB" id="TriTrypDB:TcCLB.506289.120"/>
<feature type="compositionally biased region" description="Basic and acidic residues" evidence="1">
    <location>
        <begin position="362"/>
        <end position="373"/>
    </location>
</feature>
<accession>A0A2V2VX42</accession>
<dbReference type="VEuPathDB" id="TriTrypDB:TcCL_ESM08053"/>
<dbReference type="VEuPathDB" id="TriTrypDB:BCY84_08986"/>
<dbReference type="VEuPathDB" id="TriTrypDB:TcBrA4_0173320"/>
<keyword evidence="2" id="KW-1133">Transmembrane helix</keyword>
<name>A0A2V2VX42_TRYCR</name>
<feature type="region of interest" description="Disordered" evidence="1">
    <location>
        <begin position="237"/>
        <end position="494"/>
    </location>
</feature>
<feature type="compositionally biased region" description="Gly residues" evidence="1">
    <location>
        <begin position="258"/>
        <end position="267"/>
    </location>
</feature>
<dbReference type="AlphaFoldDB" id="A0A2V2VX42"/>
<proteinExistence type="predicted"/>
<evidence type="ECO:0000313" key="4">
    <source>
        <dbReference type="Proteomes" id="UP000246121"/>
    </source>
</evidence>
<gene>
    <name evidence="3" type="ORF">C4B63_8g86</name>
</gene>
<dbReference type="VEuPathDB" id="TriTrypDB:C3747_56g57"/>
<dbReference type="VEuPathDB" id="TriTrypDB:BCY84_06583"/>
<dbReference type="VEuPathDB" id="TriTrypDB:TCDM_11812"/>
<comment type="caution">
    <text evidence="3">The sequence shown here is derived from an EMBL/GenBank/DDBJ whole genome shotgun (WGS) entry which is preliminary data.</text>
</comment>
<keyword evidence="2" id="KW-0812">Transmembrane</keyword>
<feature type="compositionally biased region" description="Pro residues" evidence="1">
    <location>
        <begin position="207"/>
        <end position="220"/>
    </location>
</feature>
<dbReference type="VEuPathDB" id="TriTrypDB:TCSYLVIO_005162"/>
<dbReference type="VEuPathDB" id="TriTrypDB:TcCL_NonESM10779"/>
<dbReference type="VEuPathDB" id="TriTrypDB:C3747_30g403"/>
<feature type="compositionally biased region" description="Polar residues" evidence="1">
    <location>
        <begin position="351"/>
        <end position="360"/>
    </location>
</feature>
<sequence>MYVQEHKVVLLRRLAQEIKILPNEFSSLFSGALPDTQIVFVFFPAFFSFLIAGRCASSAVVPIPTASLCVCCCCHHLLLCGGVVLVCAEGCTQVTGVLAMMTGRVLLVCALCVLWCGAGGVYARDLDNKALGGCMASGVLGAKTSYLPNGRNKYMPTPPLRSALPIPAIQAEVVNFGDVSRDGIKLSSDSAPGSGSGGGGGGKGSPAPVPGAGPAGPPVGVPAVGVPGPAAPGVSGVAGPPGVSGPGGSPAPVPGVPGSAGPGGVAGGEVDSLVPSSEDLPSQNDDTVAKSSDLSTTHIGSREEVLQQKATETHKPSPSNERTQESFPDVQQQRISTSENIKTGCGPEASNCENEQSVGKTTMEKQVLEESKAQKPPPTQHKESKDNEENSTEASSQESQNTEPQQEIKTPVDESDTTSTDASTAVAARSTSAGSQEEANESSSNGSHSPLQGEVFTGTDAPENAPSPGAVETEKRQGENVTKDGDSDGSTADFHTTSPLLLVVVCAAAAAVVAA</sequence>
<feature type="transmembrane region" description="Helical" evidence="2">
    <location>
        <begin position="36"/>
        <end position="53"/>
    </location>
</feature>
<feature type="compositionally biased region" description="Polar residues" evidence="1">
    <location>
        <begin position="434"/>
        <end position="450"/>
    </location>
</feature>
<dbReference type="EMBL" id="PRFA01000008">
    <property type="protein sequence ID" value="PWU99798.1"/>
    <property type="molecule type" value="Genomic_DNA"/>
</dbReference>